<sequence length="111" mass="13555">MEQKTRLPEFETEEYYQMLFESVYKMVEGLKGMIRIEELNLMANPNEKELNHNIEQLQFFKNAYNHWNNTLKNLQHYKTDVPRQIPCEQPPVANQQKPKRKNWLTRRLFGR</sequence>
<organism evidence="1">
    <name type="scientific">Mariniphaga anaerophila</name>
    <dbReference type="NCBI Taxonomy" id="1484053"/>
    <lineage>
        <taxon>Bacteria</taxon>
        <taxon>Pseudomonadati</taxon>
        <taxon>Bacteroidota</taxon>
        <taxon>Bacteroidia</taxon>
        <taxon>Marinilabiliales</taxon>
        <taxon>Prolixibacteraceae</taxon>
        <taxon>Mariniphaga</taxon>
    </lineage>
</organism>
<reference evidence="1" key="1">
    <citation type="journal article" date="2020" name="mSystems">
        <title>Genome- and Community-Level Interaction Insights into Carbon Utilization and Element Cycling Functions of Hydrothermarchaeota in Hydrothermal Sediment.</title>
        <authorList>
            <person name="Zhou Z."/>
            <person name="Liu Y."/>
            <person name="Xu W."/>
            <person name="Pan J."/>
            <person name="Luo Z.H."/>
            <person name="Li M."/>
        </authorList>
    </citation>
    <scope>NUCLEOTIDE SEQUENCE [LARGE SCALE GENOMIC DNA]</scope>
    <source>
        <strain evidence="1">SpSt-1217</strain>
    </source>
</reference>
<accession>A0A831LT24</accession>
<evidence type="ECO:0000313" key="1">
    <source>
        <dbReference type="EMBL" id="HDR52938.1"/>
    </source>
</evidence>
<name>A0A831LT24_9BACT</name>
<dbReference type="Proteomes" id="UP000886047">
    <property type="component" value="Unassembled WGS sequence"/>
</dbReference>
<protein>
    <submittedName>
        <fullName evidence="1">Uncharacterized protein</fullName>
    </submittedName>
</protein>
<dbReference type="EMBL" id="DSDK01000851">
    <property type="protein sequence ID" value="HDR52938.1"/>
    <property type="molecule type" value="Genomic_DNA"/>
</dbReference>
<dbReference type="AlphaFoldDB" id="A0A831LT24"/>
<comment type="caution">
    <text evidence="1">The sequence shown here is derived from an EMBL/GenBank/DDBJ whole genome shotgun (WGS) entry which is preliminary data.</text>
</comment>
<proteinExistence type="predicted"/>
<gene>
    <name evidence="1" type="ORF">ENN90_15175</name>
</gene>